<comment type="caution">
    <text evidence="1">The sequence shown here is derived from an EMBL/GenBank/DDBJ whole genome shotgun (WGS) entry which is preliminary data.</text>
</comment>
<proteinExistence type="predicted"/>
<sequence length="132" mass="14995">MSNIIEGFKVDVPVAELGEHFQRRIEFHRAKVGDLEIKIGKLKDREVEAKNLADDLSLRTHAWGGLIGGDPVEMFEMEKRLHAQCADYFVFLSAHLIRDTVYRLTDNDLVGLEFGSKAVRDGHGTTLRYIPE</sequence>
<dbReference type="EMBL" id="LAZR01024407">
    <property type="protein sequence ID" value="KKL75234.1"/>
    <property type="molecule type" value="Genomic_DNA"/>
</dbReference>
<reference evidence="1" key="1">
    <citation type="journal article" date="2015" name="Nature">
        <title>Complex archaea that bridge the gap between prokaryotes and eukaryotes.</title>
        <authorList>
            <person name="Spang A."/>
            <person name="Saw J.H."/>
            <person name="Jorgensen S.L."/>
            <person name="Zaremba-Niedzwiedzka K."/>
            <person name="Martijn J."/>
            <person name="Lind A.E."/>
            <person name="van Eijk R."/>
            <person name="Schleper C."/>
            <person name="Guy L."/>
            <person name="Ettema T.J."/>
        </authorList>
    </citation>
    <scope>NUCLEOTIDE SEQUENCE</scope>
</reference>
<dbReference type="AlphaFoldDB" id="A0A0F9EME9"/>
<gene>
    <name evidence="1" type="ORF">LCGC14_2056920</name>
</gene>
<name>A0A0F9EME9_9ZZZZ</name>
<organism evidence="1">
    <name type="scientific">marine sediment metagenome</name>
    <dbReference type="NCBI Taxonomy" id="412755"/>
    <lineage>
        <taxon>unclassified sequences</taxon>
        <taxon>metagenomes</taxon>
        <taxon>ecological metagenomes</taxon>
    </lineage>
</organism>
<evidence type="ECO:0000313" key="1">
    <source>
        <dbReference type="EMBL" id="KKL75234.1"/>
    </source>
</evidence>
<accession>A0A0F9EME9</accession>
<protein>
    <submittedName>
        <fullName evidence="1">Uncharacterized protein</fullName>
    </submittedName>
</protein>